<proteinExistence type="predicted"/>
<gene>
    <name evidence="1" type="ORF">SCHPADRAFT_286947</name>
</gene>
<name>A0A0H2RZR0_9AGAM</name>
<reference evidence="1 2" key="1">
    <citation type="submission" date="2015-04" db="EMBL/GenBank/DDBJ databases">
        <title>Complete genome sequence of Schizopora paradoxa KUC8140, a cosmopolitan wood degrader in East Asia.</title>
        <authorList>
            <consortium name="DOE Joint Genome Institute"/>
            <person name="Min B."/>
            <person name="Park H."/>
            <person name="Jang Y."/>
            <person name="Kim J.-J."/>
            <person name="Kim K.H."/>
            <person name="Pangilinan J."/>
            <person name="Lipzen A."/>
            <person name="Riley R."/>
            <person name="Grigoriev I.V."/>
            <person name="Spatafora J.W."/>
            <person name="Choi I.-G."/>
        </authorList>
    </citation>
    <scope>NUCLEOTIDE SEQUENCE [LARGE SCALE GENOMIC DNA]</scope>
    <source>
        <strain evidence="1 2">KUC8140</strain>
    </source>
</reference>
<dbReference type="EMBL" id="KQ085936">
    <property type="protein sequence ID" value="KLO14958.1"/>
    <property type="molecule type" value="Genomic_DNA"/>
</dbReference>
<dbReference type="InParanoid" id="A0A0H2RZR0"/>
<organism evidence="1 2">
    <name type="scientific">Schizopora paradoxa</name>
    <dbReference type="NCBI Taxonomy" id="27342"/>
    <lineage>
        <taxon>Eukaryota</taxon>
        <taxon>Fungi</taxon>
        <taxon>Dikarya</taxon>
        <taxon>Basidiomycota</taxon>
        <taxon>Agaricomycotina</taxon>
        <taxon>Agaricomycetes</taxon>
        <taxon>Hymenochaetales</taxon>
        <taxon>Schizoporaceae</taxon>
        <taxon>Schizopora</taxon>
    </lineage>
</organism>
<protein>
    <submittedName>
        <fullName evidence="1">Uncharacterized protein</fullName>
    </submittedName>
</protein>
<evidence type="ECO:0000313" key="2">
    <source>
        <dbReference type="Proteomes" id="UP000053477"/>
    </source>
</evidence>
<keyword evidence="2" id="KW-1185">Reference proteome</keyword>
<sequence length="73" mass="8164">MYACQRMAGMLLTSLTSTSTTGNCESKGLVDEVFHFLHPFEVALDLNRRLFALCSAFKPSHTPNRPDHPLVLE</sequence>
<accession>A0A0H2RZR0</accession>
<dbReference type="AlphaFoldDB" id="A0A0H2RZR0"/>
<evidence type="ECO:0000313" key="1">
    <source>
        <dbReference type="EMBL" id="KLO14958.1"/>
    </source>
</evidence>
<dbReference type="Proteomes" id="UP000053477">
    <property type="component" value="Unassembled WGS sequence"/>
</dbReference>